<evidence type="ECO:0000256" key="2">
    <source>
        <dbReference type="SAM" id="SignalP"/>
    </source>
</evidence>
<dbReference type="InParanoid" id="B2A7N4"/>
<reference evidence="3 4" key="2">
    <citation type="journal article" date="2011" name="J. Bacteriol.">
        <title>Complete genome sequence of the anaerobic, halophilic alkalithermophile Natranaerobius thermophilus JW/NM-WN-LF.</title>
        <authorList>
            <person name="Zhao B."/>
            <person name="Mesbah N.M."/>
            <person name="Dalin E."/>
            <person name="Goodwin L."/>
            <person name="Nolan M."/>
            <person name="Pitluck S."/>
            <person name="Chertkov O."/>
            <person name="Brettin T.S."/>
            <person name="Han J."/>
            <person name="Larimer F.W."/>
            <person name="Land M.L."/>
            <person name="Hauser L."/>
            <person name="Kyrpides N."/>
            <person name="Wiegel J."/>
        </authorList>
    </citation>
    <scope>NUCLEOTIDE SEQUENCE [LARGE SCALE GENOMIC DNA]</scope>
    <source>
        <strain evidence="4">ATCC BAA-1301 / DSM 18059 / JW/NM-WN-LF</strain>
    </source>
</reference>
<feature type="compositionally biased region" description="Acidic residues" evidence="1">
    <location>
        <begin position="70"/>
        <end position="81"/>
    </location>
</feature>
<reference evidence="3 4" key="1">
    <citation type="submission" date="2008-04" db="EMBL/GenBank/DDBJ databases">
        <title>Complete sequence of chromosome of Natranaerobius thermophilus JW/NM-WN-LF.</title>
        <authorList>
            <consortium name="US DOE Joint Genome Institute"/>
            <person name="Copeland A."/>
            <person name="Lucas S."/>
            <person name="Lapidus A."/>
            <person name="Glavina del Rio T."/>
            <person name="Dalin E."/>
            <person name="Tice H."/>
            <person name="Bruce D."/>
            <person name="Goodwin L."/>
            <person name="Pitluck S."/>
            <person name="Chertkov O."/>
            <person name="Brettin T."/>
            <person name="Detter J.C."/>
            <person name="Han C."/>
            <person name="Kuske C.R."/>
            <person name="Schmutz J."/>
            <person name="Larimer F."/>
            <person name="Land M."/>
            <person name="Hauser L."/>
            <person name="Kyrpides N."/>
            <person name="Lykidis A."/>
            <person name="Mesbah N.M."/>
            <person name="Wiegel J."/>
        </authorList>
    </citation>
    <scope>NUCLEOTIDE SEQUENCE [LARGE SCALE GENOMIC DNA]</scope>
    <source>
        <strain evidence="4">ATCC BAA-1301 / DSM 18059 / JW/NM-WN-LF</strain>
    </source>
</reference>
<proteinExistence type="predicted"/>
<evidence type="ECO:0000313" key="3">
    <source>
        <dbReference type="EMBL" id="ACB85741.1"/>
    </source>
</evidence>
<dbReference type="KEGG" id="nth:Nther_2175"/>
<sequence length="251" mass="28602">MKKLALIFALLVFVLGIVVAGCGNQEIDEEPTKENEMKEEEEKQEAEAKDDENEEQDSKDEDKEDKAKEDENDDETTSPEDVSDKDLADYLGKDKFIELFNKKHHEIIDLFGEYDSGGGFAGGYFMRYEDIEVDNPEGIFQIEENLVIWTRRPEDDARVTMVSVDSFGDIKAGETTYEDIDNMTDQDIHIADGGEIAPHTVYYYAGDFLVDFTSESKTAPINSVYISINDEIRDHMSQDKFLEGDDLKEAW</sequence>
<evidence type="ECO:0000313" key="4">
    <source>
        <dbReference type="Proteomes" id="UP000001683"/>
    </source>
</evidence>
<keyword evidence="4" id="KW-1185">Reference proteome</keyword>
<gene>
    <name evidence="3" type="ordered locus">Nther_2175</name>
</gene>
<dbReference type="PROSITE" id="PS51257">
    <property type="entry name" value="PROKAR_LIPOPROTEIN"/>
    <property type="match status" value="1"/>
</dbReference>
<organism evidence="3 4">
    <name type="scientific">Natranaerobius thermophilus (strain ATCC BAA-1301 / DSM 18059 / JW/NM-WN-LF)</name>
    <dbReference type="NCBI Taxonomy" id="457570"/>
    <lineage>
        <taxon>Bacteria</taxon>
        <taxon>Bacillati</taxon>
        <taxon>Bacillota</taxon>
        <taxon>Clostridia</taxon>
        <taxon>Natranaerobiales</taxon>
        <taxon>Natranaerobiaceae</taxon>
        <taxon>Natranaerobius</taxon>
    </lineage>
</organism>
<feature type="compositionally biased region" description="Acidic residues" evidence="1">
    <location>
        <begin position="37"/>
        <end position="59"/>
    </location>
</feature>
<feature type="chain" id="PRO_5002774839" description="Lipoprotein" evidence="2">
    <location>
        <begin position="21"/>
        <end position="251"/>
    </location>
</feature>
<feature type="signal peptide" evidence="2">
    <location>
        <begin position="1"/>
        <end position="20"/>
    </location>
</feature>
<dbReference type="STRING" id="457570.Nther_2175"/>
<dbReference type="AlphaFoldDB" id="B2A7N4"/>
<keyword evidence="2" id="KW-0732">Signal</keyword>
<name>B2A7N4_NATTJ</name>
<evidence type="ECO:0008006" key="5">
    <source>
        <dbReference type="Google" id="ProtNLM"/>
    </source>
</evidence>
<protein>
    <recommendedName>
        <fullName evidence="5">Lipoprotein</fullName>
    </recommendedName>
</protein>
<feature type="region of interest" description="Disordered" evidence="1">
    <location>
        <begin position="24"/>
        <end position="85"/>
    </location>
</feature>
<dbReference type="EMBL" id="CP001034">
    <property type="protein sequence ID" value="ACB85741.1"/>
    <property type="molecule type" value="Genomic_DNA"/>
</dbReference>
<dbReference type="RefSeq" id="WP_012448595.1">
    <property type="nucleotide sequence ID" value="NC_010718.1"/>
</dbReference>
<feature type="compositionally biased region" description="Basic and acidic residues" evidence="1">
    <location>
        <begin position="60"/>
        <end position="69"/>
    </location>
</feature>
<dbReference type="HOGENOM" id="CLU_1106230_0_0_9"/>
<dbReference type="Proteomes" id="UP000001683">
    <property type="component" value="Chromosome"/>
</dbReference>
<evidence type="ECO:0000256" key="1">
    <source>
        <dbReference type="SAM" id="MobiDB-lite"/>
    </source>
</evidence>
<accession>B2A7N4</accession>